<dbReference type="AlphaFoldDB" id="A0A091BCI9"/>
<dbReference type="eggNOG" id="ENOG5032Z1Q">
    <property type="taxonomic scope" value="Bacteria"/>
</dbReference>
<organism evidence="1 2">
    <name type="scientific">Arenimonas malthae CC-JY-1</name>
    <dbReference type="NCBI Taxonomy" id="1384054"/>
    <lineage>
        <taxon>Bacteria</taxon>
        <taxon>Pseudomonadati</taxon>
        <taxon>Pseudomonadota</taxon>
        <taxon>Gammaproteobacteria</taxon>
        <taxon>Lysobacterales</taxon>
        <taxon>Lysobacteraceae</taxon>
        <taxon>Arenimonas</taxon>
    </lineage>
</organism>
<dbReference type="RefSeq" id="WP_043802545.1">
    <property type="nucleotide sequence ID" value="NZ_AVCH01000150.1"/>
</dbReference>
<evidence type="ECO:0000313" key="2">
    <source>
        <dbReference type="Proteomes" id="UP000029392"/>
    </source>
</evidence>
<evidence type="ECO:0000313" key="1">
    <source>
        <dbReference type="EMBL" id="KFN48524.1"/>
    </source>
</evidence>
<accession>A0A091BCI9</accession>
<sequence length="72" mass="8184">MNTASKRALTVVLSDAEMSVLEALSAQRSLTKVGVLRQALRLYQTVDSRQQRGEKLFFENERSKEKAELMLI</sequence>
<keyword evidence="2" id="KW-1185">Reference proteome</keyword>
<proteinExistence type="predicted"/>
<reference evidence="1 2" key="1">
    <citation type="submission" date="2013-09" db="EMBL/GenBank/DDBJ databases">
        <title>Genome sequencing of Arenimonas malthae.</title>
        <authorList>
            <person name="Chen F."/>
            <person name="Wang G."/>
        </authorList>
    </citation>
    <scope>NUCLEOTIDE SEQUENCE [LARGE SCALE GENOMIC DNA]</scope>
    <source>
        <strain evidence="1 2">CC-JY-1</strain>
    </source>
</reference>
<dbReference type="OrthoDB" id="6025200at2"/>
<dbReference type="EMBL" id="AVCH01000150">
    <property type="protein sequence ID" value="KFN48524.1"/>
    <property type="molecule type" value="Genomic_DNA"/>
</dbReference>
<gene>
    <name evidence="1" type="ORF">N790_01515</name>
</gene>
<protein>
    <submittedName>
        <fullName evidence="1">Transcriptional regulator</fullName>
    </submittedName>
</protein>
<dbReference type="STRING" id="1384054.N790_01515"/>
<comment type="caution">
    <text evidence="1">The sequence shown here is derived from an EMBL/GenBank/DDBJ whole genome shotgun (WGS) entry which is preliminary data.</text>
</comment>
<dbReference type="Proteomes" id="UP000029392">
    <property type="component" value="Unassembled WGS sequence"/>
</dbReference>
<name>A0A091BCI9_9GAMM</name>